<dbReference type="Proteomes" id="UP001418222">
    <property type="component" value="Unassembled WGS sequence"/>
</dbReference>
<accession>A0AAP0G9R6</accession>
<evidence type="ECO:0000313" key="3">
    <source>
        <dbReference type="Proteomes" id="UP001418222"/>
    </source>
</evidence>
<dbReference type="EMBL" id="JBBWWQ010000005">
    <property type="protein sequence ID" value="KAK8946711.1"/>
    <property type="molecule type" value="Genomic_DNA"/>
</dbReference>
<evidence type="ECO:0000313" key="2">
    <source>
        <dbReference type="EMBL" id="KAK8946711.1"/>
    </source>
</evidence>
<keyword evidence="3" id="KW-1185">Reference proteome</keyword>
<feature type="region of interest" description="Disordered" evidence="1">
    <location>
        <begin position="109"/>
        <end position="138"/>
    </location>
</feature>
<proteinExistence type="predicted"/>
<reference evidence="2 3" key="1">
    <citation type="journal article" date="2022" name="Nat. Plants">
        <title>Genomes of leafy and leafless Platanthera orchids illuminate the evolution of mycoheterotrophy.</title>
        <authorList>
            <person name="Li M.H."/>
            <person name="Liu K.W."/>
            <person name="Li Z."/>
            <person name="Lu H.C."/>
            <person name="Ye Q.L."/>
            <person name="Zhang D."/>
            <person name="Wang J.Y."/>
            <person name="Li Y.F."/>
            <person name="Zhong Z.M."/>
            <person name="Liu X."/>
            <person name="Yu X."/>
            <person name="Liu D.K."/>
            <person name="Tu X.D."/>
            <person name="Liu B."/>
            <person name="Hao Y."/>
            <person name="Liao X.Y."/>
            <person name="Jiang Y.T."/>
            <person name="Sun W.H."/>
            <person name="Chen J."/>
            <person name="Chen Y.Q."/>
            <person name="Ai Y."/>
            <person name="Zhai J.W."/>
            <person name="Wu S.S."/>
            <person name="Zhou Z."/>
            <person name="Hsiao Y.Y."/>
            <person name="Wu W.L."/>
            <person name="Chen Y.Y."/>
            <person name="Lin Y.F."/>
            <person name="Hsu J.L."/>
            <person name="Li C.Y."/>
            <person name="Wang Z.W."/>
            <person name="Zhao X."/>
            <person name="Zhong W.Y."/>
            <person name="Ma X.K."/>
            <person name="Ma L."/>
            <person name="Huang J."/>
            <person name="Chen G.Z."/>
            <person name="Huang M.Z."/>
            <person name="Huang L."/>
            <person name="Peng D.H."/>
            <person name="Luo Y.B."/>
            <person name="Zou S.Q."/>
            <person name="Chen S.P."/>
            <person name="Lan S."/>
            <person name="Tsai W.C."/>
            <person name="Van de Peer Y."/>
            <person name="Liu Z.J."/>
        </authorList>
    </citation>
    <scope>NUCLEOTIDE SEQUENCE [LARGE SCALE GENOMIC DNA]</scope>
    <source>
        <strain evidence="2">Lor287</strain>
    </source>
</reference>
<sequence length="250" mass="28356">MLVGTVNKVHRWSKFLVIITGDLEGMLGRPHQPTDVAFLPLILEGARKKLVEAFCERQFDVVYWRINVNVLDEVLPYEGKDSRDYDILAKTSLGYCLNTADRPSICRGSRAPAKAASSGKGSRILNPPVTEEERSSSRIGHRSRNFPREIYALIIRLLNILPASSIITSPGRSAPLTLPLLQCDNTFVAFTDFDRHNNHIPSSADAYRILLDIRDCFSMLKKQLELRLLSQGPLQQCFSFPAMRCWRRRL</sequence>
<organism evidence="2 3">
    <name type="scientific">Platanthera zijinensis</name>
    <dbReference type="NCBI Taxonomy" id="2320716"/>
    <lineage>
        <taxon>Eukaryota</taxon>
        <taxon>Viridiplantae</taxon>
        <taxon>Streptophyta</taxon>
        <taxon>Embryophyta</taxon>
        <taxon>Tracheophyta</taxon>
        <taxon>Spermatophyta</taxon>
        <taxon>Magnoliopsida</taxon>
        <taxon>Liliopsida</taxon>
        <taxon>Asparagales</taxon>
        <taxon>Orchidaceae</taxon>
        <taxon>Orchidoideae</taxon>
        <taxon>Orchideae</taxon>
        <taxon>Orchidinae</taxon>
        <taxon>Platanthera</taxon>
    </lineage>
</organism>
<feature type="compositionally biased region" description="Low complexity" evidence="1">
    <location>
        <begin position="109"/>
        <end position="123"/>
    </location>
</feature>
<gene>
    <name evidence="2" type="ORF">KSP39_PZI007300</name>
</gene>
<evidence type="ECO:0000256" key="1">
    <source>
        <dbReference type="SAM" id="MobiDB-lite"/>
    </source>
</evidence>
<name>A0AAP0G9R6_9ASPA</name>
<dbReference type="AlphaFoldDB" id="A0AAP0G9R6"/>
<comment type="caution">
    <text evidence="2">The sequence shown here is derived from an EMBL/GenBank/DDBJ whole genome shotgun (WGS) entry which is preliminary data.</text>
</comment>
<protein>
    <submittedName>
        <fullName evidence="2">Uncharacterized protein</fullName>
    </submittedName>
</protein>